<gene>
    <name evidence="7" type="ORF">HARCEL1_08760</name>
</gene>
<organism evidence="7 8">
    <name type="scientific">Halococcoides cellulosivorans</name>
    <dbReference type="NCBI Taxonomy" id="1679096"/>
    <lineage>
        <taxon>Archaea</taxon>
        <taxon>Methanobacteriati</taxon>
        <taxon>Methanobacteriota</taxon>
        <taxon>Stenosarchaea group</taxon>
        <taxon>Halobacteria</taxon>
        <taxon>Halobacteriales</taxon>
        <taxon>Haloarculaceae</taxon>
        <taxon>Halococcoides</taxon>
    </lineage>
</organism>
<reference evidence="7 8" key="1">
    <citation type="submission" date="2018-04" db="EMBL/GenBank/DDBJ databases">
        <title>Halococcoides cellulosivorans gen. nov., sp. nov., an extremely halophilic cellulose-utilizing haloarchaeon from hypersaline lakes.</title>
        <authorList>
            <person name="Sorokin D.Y."/>
            <person name="Toshchakov S.V."/>
            <person name="Samarov N.I."/>
            <person name="Korzhenkov A."/>
            <person name="Kublanov I.V."/>
        </authorList>
    </citation>
    <scope>NUCLEOTIDE SEQUENCE [LARGE SCALE GENOMIC DNA]</scope>
    <source>
        <strain evidence="7 8">HArcel1</strain>
    </source>
</reference>
<evidence type="ECO:0000259" key="6">
    <source>
        <dbReference type="PROSITE" id="PS50035"/>
    </source>
</evidence>
<keyword evidence="3" id="KW-0443">Lipid metabolism</keyword>
<dbReference type="GO" id="GO:0016891">
    <property type="term" value="F:RNA endonuclease activity producing 5'-phosphomonoesters, hydrolytic mechanism"/>
    <property type="evidence" value="ECO:0007669"/>
    <property type="project" value="TreeGrafter"/>
</dbReference>
<accession>A0A2R4X1W6</accession>
<dbReference type="PANTHER" id="PTHR43856:SF1">
    <property type="entry name" value="MITOCHONDRIAL CARDIOLIPIN HYDROLASE"/>
    <property type="match status" value="1"/>
</dbReference>
<dbReference type="Pfam" id="PF13091">
    <property type="entry name" value="PLDc_2"/>
    <property type="match status" value="2"/>
</dbReference>
<keyword evidence="5" id="KW-1133">Transmembrane helix</keyword>
<feature type="transmembrane region" description="Helical" evidence="5">
    <location>
        <begin position="67"/>
        <end position="88"/>
    </location>
</feature>
<sequence>MRPGHSSRSAPTARSTLLVRTPRIDRHWSRAPPPARPDRAHSIGPNRAPFDRLDRGPIVDSRIARGAWTLLVLAVLLCALSASGAAAADSGSIVAIYPDPIADEDAGEFVVLELSAEANYTLSDGEQTITIPPNATGRVAVTAAPERVRPFVDVPIVAVDTFPALANSGDEVVLRAGNRTVDRVVYADPEEGAIGRPVDDGITWRHVDATDRDPVVGSGGPAETFLLPDAGGRVCEALSTADRRIELAGYTLTSRCVTDALVTAADRGVRVTVLVEGDPAGGFPPAMAERLDRLAATDATVRVVTGSGAPYRYHHAKYAVVDDRAVVTTENFKPAGTGGHSSRGWGTIVTSDAVVATLSRTIDADAGARGVSNWSAARERIDVANGSAPAATAYPERIPPRTVDTERTTLLLAPDNAERALAARIRTADRRVLIEQAGIGGVDVPLVQAAIDAAENGTRVRVLLSAAWYAREENRAVVSRLDTIADRRDLPLEAKLSRPHGRFEKIHAKGVVVDDRAYVGSLNWNFNSIRNNREVVVGLQGEGPAAYFARAFRADWVGGRWRLPVGLAAVATVCWVALGWVGRRIEFEQG</sequence>
<keyword evidence="5" id="KW-0472">Membrane</keyword>
<feature type="domain" description="PLD phosphodiesterase" evidence="6">
    <location>
        <begin position="310"/>
        <end position="336"/>
    </location>
</feature>
<keyword evidence="1" id="KW-0378">Hydrolase</keyword>
<keyword evidence="5" id="KW-0812">Transmembrane</keyword>
<dbReference type="PANTHER" id="PTHR43856">
    <property type="entry name" value="CARDIOLIPIN HYDROLASE"/>
    <property type="match status" value="1"/>
</dbReference>
<dbReference type="Proteomes" id="UP000244727">
    <property type="component" value="Chromosome"/>
</dbReference>
<evidence type="ECO:0000313" key="8">
    <source>
        <dbReference type="Proteomes" id="UP000244727"/>
    </source>
</evidence>
<name>A0A2R4X1W6_9EURY</name>
<dbReference type="GO" id="GO:0016042">
    <property type="term" value="P:lipid catabolic process"/>
    <property type="evidence" value="ECO:0007669"/>
    <property type="project" value="UniProtKB-KW"/>
</dbReference>
<dbReference type="CDD" id="cd09128">
    <property type="entry name" value="PLDc_unchar1_2"/>
    <property type="match status" value="1"/>
</dbReference>
<evidence type="ECO:0000313" key="7">
    <source>
        <dbReference type="EMBL" id="AWB27794.1"/>
    </source>
</evidence>
<proteinExistence type="predicted"/>
<evidence type="ECO:0000256" key="3">
    <source>
        <dbReference type="ARBA" id="ARBA00023098"/>
    </source>
</evidence>
<dbReference type="AlphaFoldDB" id="A0A2R4X1W6"/>
<keyword evidence="2" id="KW-0442">Lipid degradation</keyword>
<evidence type="ECO:0000256" key="2">
    <source>
        <dbReference type="ARBA" id="ARBA00022963"/>
    </source>
</evidence>
<dbReference type="EMBL" id="CP028858">
    <property type="protein sequence ID" value="AWB27794.1"/>
    <property type="molecule type" value="Genomic_DNA"/>
</dbReference>
<dbReference type="SMART" id="SM00155">
    <property type="entry name" value="PLDc"/>
    <property type="match status" value="2"/>
</dbReference>
<evidence type="ECO:0000256" key="4">
    <source>
        <dbReference type="SAM" id="MobiDB-lite"/>
    </source>
</evidence>
<keyword evidence="8" id="KW-1185">Reference proteome</keyword>
<feature type="region of interest" description="Disordered" evidence="4">
    <location>
        <begin position="1"/>
        <end position="48"/>
    </location>
</feature>
<dbReference type="Gene3D" id="3.30.870.10">
    <property type="entry name" value="Endonuclease Chain A"/>
    <property type="match status" value="2"/>
</dbReference>
<dbReference type="SUPFAM" id="SSF56024">
    <property type="entry name" value="Phospholipase D/nuclease"/>
    <property type="match status" value="2"/>
</dbReference>
<protein>
    <submittedName>
        <fullName evidence="7">Phospholipase</fullName>
    </submittedName>
</protein>
<evidence type="ECO:0000256" key="1">
    <source>
        <dbReference type="ARBA" id="ARBA00022801"/>
    </source>
</evidence>
<dbReference type="InterPro" id="IPR025202">
    <property type="entry name" value="PLD-like_dom"/>
</dbReference>
<dbReference type="InterPro" id="IPR051406">
    <property type="entry name" value="PLD_domain"/>
</dbReference>
<dbReference type="InterPro" id="IPR001736">
    <property type="entry name" value="PLipase_D/transphosphatidylase"/>
</dbReference>
<feature type="compositionally biased region" description="Polar residues" evidence="4">
    <location>
        <begin position="1"/>
        <end position="15"/>
    </location>
</feature>
<dbReference type="KEGG" id="harc:HARCEL1_08760"/>
<feature type="domain" description="PLD phosphodiesterase" evidence="6">
    <location>
        <begin position="502"/>
        <end position="528"/>
    </location>
</feature>
<evidence type="ECO:0000256" key="5">
    <source>
        <dbReference type="SAM" id="Phobius"/>
    </source>
</evidence>
<dbReference type="PROSITE" id="PS50035">
    <property type="entry name" value="PLD"/>
    <property type="match status" value="2"/>
</dbReference>